<evidence type="ECO:0000313" key="4">
    <source>
        <dbReference type="Proteomes" id="UP000013858"/>
    </source>
</evidence>
<feature type="compositionally biased region" description="Polar residues" evidence="1">
    <location>
        <begin position="54"/>
        <end position="64"/>
    </location>
</feature>
<dbReference type="Proteomes" id="UP000013858">
    <property type="component" value="Unassembled WGS sequence"/>
</dbReference>
<name>R2STY2_9ENTE</name>
<gene>
    <name evidence="3" type="ORF">I583_01112</name>
    <name evidence="2" type="ORF">UAW_01301</name>
</gene>
<feature type="compositionally biased region" description="Basic and acidic residues" evidence="1">
    <location>
        <begin position="86"/>
        <end position="104"/>
    </location>
</feature>
<feature type="compositionally biased region" description="Basic and acidic residues" evidence="1">
    <location>
        <begin position="65"/>
        <end position="74"/>
    </location>
</feature>
<dbReference type="PATRIC" id="fig|1158608.3.peg.1275"/>
<feature type="compositionally biased region" description="Low complexity" evidence="1">
    <location>
        <begin position="75"/>
        <end position="84"/>
    </location>
</feature>
<evidence type="ECO:0000313" key="3">
    <source>
        <dbReference type="EMBL" id="EOT62112.1"/>
    </source>
</evidence>
<evidence type="ECO:0000256" key="1">
    <source>
        <dbReference type="SAM" id="MobiDB-lite"/>
    </source>
</evidence>
<dbReference type="Proteomes" id="UP000014197">
    <property type="component" value="Unassembled WGS sequence"/>
</dbReference>
<comment type="caution">
    <text evidence="2">The sequence shown here is derived from an EMBL/GenBank/DDBJ whole genome shotgun (WGS) entry which is preliminary data.</text>
</comment>
<evidence type="ECO:0000313" key="2">
    <source>
        <dbReference type="EMBL" id="EOH98705.1"/>
    </source>
</evidence>
<reference evidence="3 5" key="2">
    <citation type="submission" date="2013-03" db="EMBL/GenBank/DDBJ databases">
        <title>The Genome Sequence of Enterococcus haemoperoxidus BAA-382 (PacBio/Illumina hybrid assembly).</title>
        <authorList>
            <consortium name="The Broad Institute Genomics Platform"/>
            <consortium name="The Broad Institute Genome Sequencing Center for Infectious Disease"/>
            <person name="Earl A."/>
            <person name="Russ C."/>
            <person name="Gilmore M."/>
            <person name="Surin D."/>
            <person name="Walker B."/>
            <person name="Young S."/>
            <person name="Zeng Q."/>
            <person name="Gargeya S."/>
            <person name="Fitzgerald M."/>
            <person name="Haas B."/>
            <person name="Abouelleil A."/>
            <person name="Allen A.W."/>
            <person name="Alvarado L."/>
            <person name="Arachchi H.M."/>
            <person name="Berlin A.M."/>
            <person name="Chapman S.B."/>
            <person name="Gainer-Dewar J."/>
            <person name="Goldberg J."/>
            <person name="Griggs A."/>
            <person name="Gujja S."/>
            <person name="Hansen M."/>
            <person name="Howarth C."/>
            <person name="Imamovic A."/>
            <person name="Ireland A."/>
            <person name="Larimer J."/>
            <person name="McCowan C."/>
            <person name="Murphy C."/>
            <person name="Pearson M."/>
            <person name="Poon T.W."/>
            <person name="Priest M."/>
            <person name="Roberts A."/>
            <person name="Saif S."/>
            <person name="Shea T."/>
            <person name="Sisk P."/>
            <person name="Sykes S."/>
            <person name="Wortman J."/>
            <person name="Nusbaum C."/>
            <person name="Birren B."/>
        </authorList>
    </citation>
    <scope>NUCLEOTIDE SEQUENCE [LARGE SCALE GENOMIC DNA]</scope>
    <source>
        <strain evidence="3 5">ATCC BAA-382</strain>
    </source>
</reference>
<dbReference type="EMBL" id="ASVY01000002">
    <property type="protein sequence ID" value="EOT62112.1"/>
    <property type="molecule type" value="Genomic_DNA"/>
</dbReference>
<evidence type="ECO:0000313" key="5">
    <source>
        <dbReference type="Proteomes" id="UP000014197"/>
    </source>
</evidence>
<organism evidence="2 4">
    <name type="scientific">Enterococcus haemoperoxidus ATCC BAA-382</name>
    <dbReference type="NCBI Taxonomy" id="1158608"/>
    <lineage>
        <taxon>Bacteria</taxon>
        <taxon>Bacillati</taxon>
        <taxon>Bacillota</taxon>
        <taxon>Bacilli</taxon>
        <taxon>Lactobacillales</taxon>
        <taxon>Enterococcaceae</taxon>
        <taxon>Enterococcus</taxon>
    </lineage>
</organism>
<sequence>MKHHAHKNLFTRFFFISKKIKMTYLMVILALSLASICFFKSSVVFSEETVKQSSTQVSEGQKSSNSEKELDTKKTSSSTTSASTQDSKESAKKITAPDKEKKGVDNPTSSITQFGIYAGHYYDYIPDLYKYNGVSITRPSGFEGEWPPYNSIYTGEYGTDYFTGKLGDLGNDWQYQYVQIAGIGPKTLNPYSEFKMYRTMPYQVDMYTSKYLGYRPAGFLYRQKLDLNKKQVMGFYYRSSVDGPGFTATLHNDTNFKPSTGNELSDPLVESMFGPIGGGGFGLGAYPLTYIEKSYANSVSGSSNTSTWGLSGWNLDNLSAKKYETDYIENAVSIELDFNGGQNPEASLNGPLGSAYNQYIYSEAPSRLSGHMAMIKPEQFKSGIITNVEPQSNAYHNYFSAADGTPVGPVWDKVIPTKSEGLLKGGRAWRYMEVTWDPVKNETNPSAPVTEGDLSATVYALDSDFNRSGINPQLGAASGISTIKYLNVDRSSKGVIARFEKPARINIQQEFKTSDNTVYFEVTSSTGVAGYGKGGSVDQNLLPTIIPGRGTNNLNDEPKTNVKKTADPDKIVYKEDTPPSDLSQKTSKFSIEFENDASDNKKITQFNITDDLSKIADKPFEYIPYDSNNKSSGTTINIMNASGNVKSGFPISGQQADNFWKSSVSTSKLDQFEWPSYQGGQKGFPYPLNPGDKVMIEFYAKSVYTFKTEDGNQVIKKNEAQIDFDTDYEGINATGNTKLTDADVTLLKETQTDAHLFLRQVMRTDETSVKPILVKPTLPIPTPGYARITANNSYNFSMPIVSYNYNITGVTFGGQYGLPSSFTEVIVPSKVAGNVLSMKDVSIRAVEQPMYYRYVGMKIEDQLPVPQGVTNENQSILPDITNTTWTGDITKTKYVTFIYEPVNKTSLDFEKPFSGSLKFNQIGKVN</sequence>
<accession>R2STY2</accession>
<feature type="region of interest" description="Disordered" evidence="1">
    <location>
        <begin position="54"/>
        <end position="106"/>
    </location>
</feature>
<dbReference type="EMBL" id="AJAR01000012">
    <property type="protein sequence ID" value="EOH98705.1"/>
    <property type="molecule type" value="Genomic_DNA"/>
</dbReference>
<proteinExistence type="predicted"/>
<dbReference type="STRING" id="155618.RV06_GL001389"/>
<protein>
    <submittedName>
        <fullName evidence="2">Uncharacterized protein</fullName>
    </submittedName>
</protein>
<dbReference type="AlphaFoldDB" id="R2STY2"/>
<keyword evidence="5" id="KW-1185">Reference proteome</keyword>
<reference evidence="2 4" key="1">
    <citation type="submission" date="2013-02" db="EMBL/GenBank/DDBJ databases">
        <title>The Genome Sequence of Enterococcus haemoperoxidus BAA-382.</title>
        <authorList>
            <consortium name="The Broad Institute Genome Sequencing Platform"/>
            <consortium name="The Broad Institute Genome Sequencing Center for Infectious Disease"/>
            <person name="Earl A.M."/>
            <person name="Gilmore M.S."/>
            <person name="Lebreton F."/>
            <person name="Walker B."/>
            <person name="Young S.K."/>
            <person name="Zeng Q."/>
            <person name="Gargeya S."/>
            <person name="Fitzgerald M."/>
            <person name="Haas B."/>
            <person name="Abouelleil A."/>
            <person name="Alvarado L."/>
            <person name="Arachchi H.M."/>
            <person name="Berlin A.M."/>
            <person name="Chapman S.B."/>
            <person name="Dewar J."/>
            <person name="Goldberg J."/>
            <person name="Griggs A."/>
            <person name="Gujja S."/>
            <person name="Hansen M."/>
            <person name="Howarth C."/>
            <person name="Imamovic A."/>
            <person name="Larimer J."/>
            <person name="McCowan C."/>
            <person name="Murphy C."/>
            <person name="Neiman D."/>
            <person name="Pearson M."/>
            <person name="Priest M."/>
            <person name="Roberts A."/>
            <person name="Saif S."/>
            <person name="Shea T."/>
            <person name="Sisk P."/>
            <person name="Sykes S."/>
            <person name="Wortman J."/>
            <person name="Nusbaum C."/>
            <person name="Birren B."/>
        </authorList>
    </citation>
    <scope>NUCLEOTIDE SEQUENCE [LARGE SCALE GENOMIC DNA]</scope>
    <source>
        <strain evidence="2 4">ATCC BAA-382</strain>
    </source>
</reference>